<evidence type="ECO:0000313" key="2">
    <source>
        <dbReference type="EMBL" id="GFZ13961.1"/>
    </source>
</evidence>
<proteinExistence type="predicted"/>
<dbReference type="Proteomes" id="UP000585474">
    <property type="component" value="Unassembled WGS sequence"/>
</dbReference>
<evidence type="ECO:0000313" key="3">
    <source>
        <dbReference type="Proteomes" id="UP000585474"/>
    </source>
</evidence>
<reference evidence="2 3" key="1">
    <citation type="submission" date="2019-07" db="EMBL/GenBank/DDBJ databases">
        <title>De Novo Assembly of kiwifruit Actinidia rufa.</title>
        <authorList>
            <person name="Sugita-Konishi S."/>
            <person name="Sato K."/>
            <person name="Mori E."/>
            <person name="Abe Y."/>
            <person name="Kisaki G."/>
            <person name="Hamano K."/>
            <person name="Suezawa K."/>
            <person name="Otani M."/>
            <person name="Fukuda T."/>
            <person name="Manabe T."/>
            <person name="Gomi K."/>
            <person name="Tabuchi M."/>
            <person name="Akimitsu K."/>
            <person name="Kataoka I."/>
        </authorList>
    </citation>
    <scope>NUCLEOTIDE SEQUENCE [LARGE SCALE GENOMIC DNA]</scope>
    <source>
        <strain evidence="3">cv. Fuchu</strain>
    </source>
</reference>
<gene>
    <name evidence="2" type="ORF">Acr_24g0001510</name>
</gene>
<dbReference type="EMBL" id="BJWL01000024">
    <property type="protein sequence ID" value="GFZ13961.1"/>
    <property type="molecule type" value="Genomic_DNA"/>
</dbReference>
<name>A0A7J0GTB3_9ERIC</name>
<organism evidence="2 3">
    <name type="scientific">Actinidia rufa</name>
    <dbReference type="NCBI Taxonomy" id="165716"/>
    <lineage>
        <taxon>Eukaryota</taxon>
        <taxon>Viridiplantae</taxon>
        <taxon>Streptophyta</taxon>
        <taxon>Embryophyta</taxon>
        <taxon>Tracheophyta</taxon>
        <taxon>Spermatophyta</taxon>
        <taxon>Magnoliopsida</taxon>
        <taxon>eudicotyledons</taxon>
        <taxon>Gunneridae</taxon>
        <taxon>Pentapetalae</taxon>
        <taxon>asterids</taxon>
        <taxon>Ericales</taxon>
        <taxon>Actinidiaceae</taxon>
        <taxon>Actinidia</taxon>
    </lineage>
</organism>
<evidence type="ECO:0000256" key="1">
    <source>
        <dbReference type="SAM" id="MobiDB-lite"/>
    </source>
</evidence>
<sequence>MAKGKNKSNKGDQGSVIIKHVEIDGRSIAIMSEAGTVDSNQRCESDREELEEEQITEDNAAATDTADPPSARQNASAKTGIAQCETSTAGEIREAGNASATPLVAHHQLSPYVL</sequence>
<feature type="compositionally biased region" description="Acidic residues" evidence="1">
    <location>
        <begin position="46"/>
        <end position="56"/>
    </location>
</feature>
<protein>
    <submittedName>
        <fullName evidence="2">Uncharacterized protein</fullName>
    </submittedName>
</protein>
<comment type="caution">
    <text evidence="2">The sequence shown here is derived from an EMBL/GenBank/DDBJ whole genome shotgun (WGS) entry which is preliminary data.</text>
</comment>
<feature type="region of interest" description="Disordered" evidence="1">
    <location>
        <begin position="32"/>
        <end position="82"/>
    </location>
</feature>
<dbReference type="AlphaFoldDB" id="A0A7J0GTB3"/>
<accession>A0A7J0GTB3</accession>
<keyword evidence="3" id="KW-1185">Reference proteome</keyword>
<feature type="compositionally biased region" description="Low complexity" evidence="1">
    <location>
        <begin position="60"/>
        <end position="69"/>
    </location>
</feature>